<sequence length="566" mass="59333">MPSGTSNATTPAISTAPTIEKQTEESDPEKAGEKDAAASRSSLESLGEAPTRSITGLKWLLICLSLYVSAFLYGLDTTIAADVQGPVVEDFGHVEQLPWIGAGFPLGSVASILLVGNLFGHFNMKYVYIGGAVMFEIGSALCGAAPDMNALIVGRVLAGCGGAGIYLGGLNYFSYLTAPTERGLYITLIGFFWGVGAVVGPLVGGAFAESSATWRWAFYINLVIGAAVAPIYVFFLPSIHPQPGKTIRERIASFDFVGLFLAGAAWVLFTVAFSMGGSQWAWSDGRTIALIVVFAVVLIAAVLQQYFTIFTTVAHRAVPGHLLLSRTQVLLVIATACSITSLFVVVYYIPIYFQFVNSDRPVMAAVRLLPFVVVSVVTNVSAGHLLSRVKYYAPVFLVSGILITIGGAVLMVYLDPATSTATIYGLTIVVAFGTGLSLQIGYAVATLSVAPTDIGNAINLQNVAQIGGSTVALVIAGQVFNSEVAKTLAVALSGHGFTAEQIASAAAGAQSEFFRSLDGELREAAIAAIVHAMQRSFVLVISSGAIMVVAAASMKFEKLFGEVVTA</sequence>
<evidence type="ECO:0000256" key="3">
    <source>
        <dbReference type="ARBA" id="ARBA00022448"/>
    </source>
</evidence>
<protein>
    <submittedName>
        <fullName evidence="10">Major facilitator superfamily domain-containing protein</fullName>
    </submittedName>
</protein>
<dbReference type="AlphaFoldDB" id="A0AAJ0HCF1"/>
<dbReference type="GO" id="GO:0022857">
    <property type="term" value="F:transmembrane transporter activity"/>
    <property type="evidence" value="ECO:0007669"/>
    <property type="project" value="InterPro"/>
</dbReference>
<feature type="transmembrane region" description="Helical" evidence="8">
    <location>
        <begin position="361"/>
        <end position="380"/>
    </location>
</feature>
<gene>
    <name evidence="10" type="ORF">B0T25DRAFT_462015</name>
</gene>
<dbReference type="InterPro" id="IPR036259">
    <property type="entry name" value="MFS_trans_sf"/>
</dbReference>
<feature type="transmembrane region" description="Helical" evidence="8">
    <location>
        <begin position="537"/>
        <end position="556"/>
    </location>
</feature>
<evidence type="ECO:0000256" key="7">
    <source>
        <dbReference type="SAM" id="MobiDB-lite"/>
    </source>
</evidence>
<keyword evidence="4 8" id="KW-0812">Transmembrane</keyword>
<feature type="transmembrane region" description="Helical" evidence="8">
    <location>
        <begin position="152"/>
        <end position="173"/>
    </location>
</feature>
<feature type="domain" description="Major facilitator superfamily (MFS) profile" evidence="9">
    <location>
        <begin position="62"/>
        <end position="559"/>
    </location>
</feature>
<evidence type="ECO:0000313" key="10">
    <source>
        <dbReference type="EMBL" id="KAK3346961.1"/>
    </source>
</evidence>
<evidence type="ECO:0000256" key="4">
    <source>
        <dbReference type="ARBA" id="ARBA00022692"/>
    </source>
</evidence>
<evidence type="ECO:0000256" key="8">
    <source>
        <dbReference type="SAM" id="Phobius"/>
    </source>
</evidence>
<evidence type="ECO:0000256" key="6">
    <source>
        <dbReference type="ARBA" id="ARBA00023136"/>
    </source>
</evidence>
<dbReference type="Gene3D" id="1.20.1250.20">
    <property type="entry name" value="MFS general substrate transporter like domains"/>
    <property type="match status" value="2"/>
</dbReference>
<keyword evidence="11" id="KW-1185">Reference proteome</keyword>
<dbReference type="PANTHER" id="PTHR23501:SF12">
    <property type="entry name" value="MAJOR FACILITATOR SUPERFAMILY (MFS) PROFILE DOMAIN-CONTAINING PROTEIN-RELATED"/>
    <property type="match status" value="1"/>
</dbReference>
<dbReference type="EMBL" id="JAUIQD010000006">
    <property type="protein sequence ID" value="KAK3346961.1"/>
    <property type="molecule type" value="Genomic_DNA"/>
</dbReference>
<dbReference type="PROSITE" id="PS50850">
    <property type="entry name" value="MFS"/>
    <property type="match status" value="1"/>
</dbReference>
<dbReference type="FunFam" id="1.20.1250.20:FF:000429">
    <property type="entry name" value="MFS drug efflux transporter, putative"/>
    <property type="match status" value="1"/>
</dbReference>
<name>A0AAJ0HCF1_9PEZI</name>
<proteinExistence type="inferred from homology"/>
<feature type="compositionally biased region" description="Low complexity" evidence="7">
    <location>
        <begin position="1"/>
        <end position="19"/>
    </location>
</feature>
<comment type="similarity">
    <text evidence="2">Belongs to the major facilitator superfamily. TCR/Tet family.</text>
</comment>
<reference evidence="10" key="1">
    <citation type="journal article" date="2023" name="Mol. Phylogenet. Evol.">
        <title>Genome-scale phylogeny and comparative genomics of the fungal order Sordariales.</title>
        <authorList>
            <person name="Hensen N."/>
            <person name="Bonometti L."/>
            <person name="Westerberg I."/>
            <person name="Brannstrom I.O."/>
            <person name="Guillou S."/>
            <person name="Cros-Aarteil S."/>
            <person name="Calhoun S."/>
            <person name="Haridas S."/>
            <person name="Kuo A."/>
            <person name="Mondo S."/>
            <person name="Pangilinan J."/>
            <person name="Riley R."/>
            <person name="LaButti K."/>
            <person name="Andreopoulos B."/>
            <person name="Lipzen A."/>
            <person name="Chen C."/>
            <person name="Yan M."/>
            <person name="Daum C."/>
            <person name="Ng V."/>
            <person name="Clum A."/>
            <person name="Steindorff A."/>
            <person name="Ohm R.A."/>
            <person name="Martin F."/>
            <person name="Silar P."/>
            <person name="Natvig D.O."/>
            <person name="Lalanne C."/>
            <person name="Gautier V."/>
            <person name="Ament-Velasquez S.L."/>
            <person name="Kruys A."/>
            <person name="Hutchinson M.I."/>
            <person name="Powell A.J."/>
            <person name="Barry K."/>
            <person name="Miller A.N."/>
            <person name="Grigoriev I.V."/>
            <person name="Debuchy R."/>
            <person name="Gladieux P."/>
            <person name="Hiltunen Thoren M."/>
            <person name="Johannesson H."/>
        </authorList>
    </citation>
    <scope>NUCLEOTIDE SEQUENCE</scope>
    <source>
        <strain evidence="10">CBS 955.72</strain>
    </source>
</reference>
<evidence type="ECO:0000256" key="1">
    <source>
        <dbReference type="ARBA" id="ARBA00004141"/>
    </source>
</evidence>
<feature type="transmembrane region" description="Helical" evidence="8">
    <location>
        <begin position="59"/>
        <end position="79"/>
    </location>
</feature>
<evidence type="ECO:0000259" key="9">
    <source>
        <dbReference type="PROSITE" id="PS50850"/>
    </source>
</evidence>
<evidence type="ECO:0000256" key="2">
    <source>
        <dbReference type="ARBA" id="ARBA00007520"/>
    </source>
</evidence>
<dbReference type="Proteomes" id="UP001275084">
    <property type="component" value="Unassembled WGS sequence"/>
</dbReference>
<keyword evidence="5 8" id="KW-1133">Transmembrane helix</keyword>
<feature type="transmembrane region" description="Helical" evidence="8">
    <location>
        <begin position="99"/>
        <end position="119"/>
    </location>
</feature>
<feature type="transmembrane region" description="Helical" evidence="8">
    <location>
        <begin position="329"/>
        <end position="349"/>
    </location>
</feature>
<feature type="transmembrane region" description="Helical" evidence="8">
    <location>
        <begin position="256"/>
        <end position="276"/>
    </location>
</feature>
<feature type="transmembrane region" description="Helical" evidence="8">
    <location>
        <begin position="126"/>
        <end position="146"/>
    </location>
</feature>
<accession>A0AAJ0HCF1</accession>
<dbReference type="GO" id="GO:0005886">
    <property type="term" value="C:plasma membrane"/>
    <property type="evidence" value="ECO:0007669"/>
    <property type="project" value="TreeGrafter"/>
</dbReference>
<comment type="caution">
    <text evidence="10">The sequence shown here is derived from an EMBL/GenBank/DDBJ whole genome shotgun (WGS) entry which is preliminary data.</text>
</comment>
<evidence type="ECO:0000256" key="5">
    <source>
        <dbReference type="ARBA" id="ARBA00022989"/>
    </source>
</evidence>
<dbReference type="InterPro" id="IPR011701">
    <property type="entry name" value="MFS"/>
</dbReference>
<feature type="transmembrane region" description="Helical" evidence="8">
    <location>
        <begin position="288"/>
        <end position="309"/>
    </location>
</feature>
<comment type="subcellular location">
    <subcellularLocation>
        <location evidence="1">Membrane</location>
        <topology evidence="1">Multi-pass membrane protein</topology>
    </subcellularLocation>
</comment>
<feature type="compositionally biased region" description="Basic and acidic residues" evidence="7">
    <location>
        <begin position="21"/>
        <end position="37"/>
    </location>
</feature>
<feature type="transmembrane region" description="Helical" evidence="8">
    <location>
        <begin position="420"/>
        <end position="438"/>
    </location>
</feature>
<keyword evidence="6 8" id="KW-0472">Membrane</keyword>
<reference evidence="10" key="2">
    <citation type="submission" date="2023-06" db="EMBL/GenBank/DDBJ databases">
        <authorList>
            <consortium name="Lawrence Berkeley National Laboratory"/>
            <person name="Haridas S."/>
            <person name="Hensen N."/>
            <person name="Bonometti L."/>
            <person name="Westerberg I."/>
            <person name="Brannstrom I.O."/>
            <person name="Guillou S."/>
            <person name="Cros-Aarteil S."/>
            <person name="Calhoun S."/>
            <person name="Kuo A."/>
            <person name="Mondo S."/>
            <person name="Pangilinan J."/>
            <person name="Riley R."/>
            <person name="Labutti K."/>
            <person name="Andreopoulos B."/>
            <person name="Lipzen A."/>
            <person name="Chen C."/>
            <person name="Yanf M."/>
            <person name="Daum C."/>
            <person name="Ng V."/>
            <person name="Clum A."/>
            <person name="Steindorff A."/>
            <person name="Ohm R."/>
            <person name="Martin F."/>
            <person name="Silar P."/>
            <person name="Natvig D."/>
            <person name="Lalanne C."/>
            <person name="Gautier V."/>
            <person name="Ament-Velasquez S.L."/>
            <person name="Kruys A."/>
            <person name="Hutchinson M.I."/>
            <person name="Powell A.J."/>
            <person name="Barry K."/>
            <person name="Miller A.N."/>
            <person name="Grigoriev I.V."/>
            <person name="Debuchy R."/>
            <person name="Gladieux P."/>
            <person name="Thoren M.H."/>
            <person name="Johannesson H."/>
        </authorList>
    </citation>
    <scope>NUCLEOTIDE SEQUENCE</scope>
    <source>
        <strain evidence="10">CBS 955.72</strain>
    </source>
</reference>
<dbReference type="PANTHER" id="PTHR23501">
    <property type="entry name" value="MAJOR FACILITATOR SUPERFAMILY"/>
    <property type="match status" value="1"/>
</dbReference>
<feature type="region of interest" description="Disordered" evidence="7">
    <location>
        <begin position="1"/>
        <end position="44"/>
    </location>
</feature>
<dbReference type="SUPFAM" id="SSF103473">
    <property type="entry name" value="MFS general substrate transporter"/>
    <property type="match status" value="1"/>
</dbReference>
<dbReference type="InterPro" id="IPR020846">
    <property type="entry name" value="MFS_dom"/>
</dbReference>
<feature type="transmembrane region" description="Helical" evidence="8">
    <location>
        <begin position="216"/>
        <end position="235"/>
    </location>
</feature>
<feature type="transmembrane region" description="Helical" evidence="8">
    <location>
        <begin position="392"/>
        <end position="414"/>
    </location>
</feature>
<evidence type="ECO:0000313" key="11">
    <source>
        <dbReference type="Proteomes" id="UP001275084"/>
    </source>
</evidence>
<keyword evidence="3" id="KW-0813">Transport</keyword>
<organism evidence="10 11">
    <name type="scientific">Lasiosphaeria hispida</name>
    <dbReference type="NCBI Taxonomy" id="260671"/>
    <lineage>
        <taxon>Eukaryota</taxon>
        <taxon>Fungi</taxon>
        <taxon>Dikarya</taxon>
        <taxon>Ascomycota</taxon>
        <taxon>Pezizomycotina</taxon>
        <taxon>Sordariomycetes</taxon>
        <taxon>Sordariomycetidae</taxon>
        <taxon>Sordariales</taxon>
        <taxon>Lasiosphaeriaceae</taxon>
        <taxon>Lasiosphaeria</taxon>
    </lineage>
</organism>
<feature type="transmembrane region" description="Helical" evidence="8">
    <location>
        <begin position="185"/>
        <end position="204"/>
    </location>
</feature>
<dbReference type="Pfam" id="PF07690">
    <property type="entry name" value="MFS_1"/>
    <property type="match status" value="1"/>
</dbReference>